<dbReference type="CDD" id="cd01847">
    <property type="entry name" value="Triacylglycerol_lipase_like"/>
    <property type="match status" value="1"/>
</dbReference>
<keyword evidence="2" id="KW-1185">Reference proteome</keyword>
<dbReference type="Pfam" id="PF00657">
    <property type="entry name" value="Lipase_GDSL"/>
    <property type="match status" value="1"/>
</dbReference>
<dbReference type="EMBL" id="JADDIV010000002">
    <property type="protein sequence ID" value="MBE7367358.1"/>
    <property type="molecule type" value="Genomic_DNA"/>
</dbReference>
<dbReference type="Gene3D" id="3.40.50.1110">
    <property type="entry name" value="SGNH hydrolase"/>
    <property type="match status" value="1"/>
</dbReference>
<dbReference type="RefSeq" id="WP_193675971.1">
    <property type="nucleotide sequence ID" value="NZ_JADDIV010000002.1"/>
</dbReference>
<dbReference type="Proteomes" id="UP000806285">
    <property type="component" value="Unassembled WGS sequence"/>
</dbReference>
<dbReference type="GO" id="GO:0016787">
    <property type="term" value="F:hydrolase activity"/>
    <property type="evidence" value="ECO:0007669"/>
    <property type="project" value="UniProtKB-KW"/>
</dbReference>
<comment type="caution">
    <text evidence="1">The sequence shown here is derived from an EMBL/GenBank/DDBJ whole genome shotgun (WGS) entry which is preliminary data.</text>
</comment>
<evidence type="ECO:0000313" key="2">
    <source>
        <dbReference type="Proteomes" id="UP000806285"/>
    </source>
</evidence>
<dbReference type="InterPro" id="IPR001087">
    <property type="entry name" value="GDSL"/>
</dbReference>
<sequence>MASQWLRRGWLVAGASALLLAACGGGSVESEFTPSRIVAFGDAMADLGQNGSRYTVNDGSVNNWTQFVADSYGRPLAASSAGGYSYATGNARVVAEPDAGGLTSTPTVKEQIDTFLATATPTALDLVIVNAGTSDLIVQAEAARSGAQTRDQMIAAVELAARELAAQVRRLVNAGATHVVVVPPINLGRTPWAVETGESTLFETATREFNTELLVRLEDLGDKLLYVDAEREFNVYYSNAAGYDLGVVTVPACTSIDSGDPDTGIGTGGGQVDSSECGAGDVRESTYNRYLFADRVYPTPHAHRLFGDFAQARIKERW</sequence>
<dbReference type="InterPro" id="IPR036514">
    <property type="entry name" value="SGNH_hydro_sf"/>
</dbReference>
<accession>A0ABR9S1I4</accession>
<dbReference type="SUPFAM" id="SSF52266">
    <property type="entry name" value="SGNH hydrolase"/>
    <property type="match status" value="1"/>
</dbReference>
<gene>
    <name evidence="1" type="ORF">IM787_07270</name>
</gene>
<reference evidence="1 2" key="1">
    <citation type="submission" date="2020-10" db="EMBL/GenBank/DDBJ databases">
        <title>Ramlibacter sp. HM2 16S ribosomal RNA gene Genome sequencing and assembly.</title>
        <authorList>
            <person name="Kang M."/>
        </authorList>
    </citation>
    <scope>NUCLEOTIDE SEQUENCE [LARGE SCALE GENOMIC DNA]</scope>
    <source>
        <strain evidence="1 2">HM2</strain>
    </source>
</reference>
<name>A0ABR9S1I4_9BURK</name>
<proteinExistence type="predicted"/>
<organism evidence="1 2">
    <name type="scientific">Ramlibacter pallidus</name>
    <dbReference type="NCBI Taxonomy" id="2780087"/>
    <lineage>
        <taxon>Bacteria</taxon>
        <taxon>Pseudomonadati</taxon>
        <taxon>Pseudomonadota</taxon>
        <taxon>Betaproteobacteria</taxon>
        <taxon>Burkholderiales</taxon>
        <taxon>Comamonadaceae</taxon>
        <taxon>Ramlibacter</taxon>
    </lineage>
</organism>
<keyword evidence="1" id="KW-0378">Hydrolase</keyword>
<dbReference type="PROSITE" id="PS51257">
    <property type="entry name" value="PROKAR_LIPOPROTEIN"/>
    <property type="match status" value="1"/>
</dbReference>
<evidence type="ECO:0000313" key="1">
    <source>
        <dbReference type="EMBL" id="MBE7367358.1"/>
    </source>
</evidence>
<protein>
    <submittedName>
        <fullName evidence="1">SGNH/GDSL hydrolase family protein</fullName>
    </submittedName>
</protein>